<dbReference type="PANTHER" id="PTHR10283:SF82">
    <property type="entry name" value="SOLUTE CARRIER FAMILY 13 MEMBER 2"/>
    <property type="match status" value="1"/>
</dbReference>
<feature type="transmembrane region" description="Helical" evidence="5">
    <location>
        <begin position="445"/>
        <end position="468"/>
    </location>
</feature>
<feature type="transmembrane region" description="Helical" evidence="5">
    <location>
        <begin position="322"/>
        <end position="345"/>
    </location>
</feature>
<dbReference type="EMBL" id="FUYC01000011">
    <property type="protein sequence ID" value="SKA89422.1"/>
    <property type="molecule type" value="Genomic_DNA"/>
</dbReference>
<dbReference type="OrthoDB" id="5460483at2"/>
<keyword evidence="7" id="KW-1185">Reference proteome</keyword>
<feature type="transmembrane region" description="Helical" evidence="5">
    <location>
        <begin position="290"/>
        <end position="310"/>
    </location>
</feature>
<evidence type="ECO:0000256" key="1">
    <source>
        <dbReference type="ARBA" id="ARBA00004141"/>
    </source>
</evidence>
<keyword evidence="3 5" id="KW-1133">Transmembrane helix</keyword>
<dbReference type="GO" id="GO:0008514">
    <property type="term" value="F:organic anion transmembrane transporter activity"/>
    <property type="evidence" value="ECO:0007669"/>
    <property type="project" value="UniProtKB-ARBA"/>
</dbReference>
<organism evidence="6 7">
    <name type="scientific">Paucidesulfovibrio gracilis DSM 16080</name>
    <dbReference type="NCBI Taxonomy" id="1121449"/>
    <lineage>
        <taxon>Bacteria</taxon>
        <taxon>Pseudomonadati</taxon>
        <taxon>Thermodesulfobacteriota</taxon>
        <taxon>Desulfovibrionia</taxon>
        <taxon>Desulfovibrionales</taxon>
        <taxon>Desulfovibrionaceae</taxon>
        <taxon>Paucidesulfovibrio</taxon>
    </lineage>
</organism>
<evidence type="ECO:0000256" key="4">
    <source>
        <dbReference type="ARBA" id="ARBA00023136"/>
    </source>
</evidence>
<dbReference type="GO" id="GO:1905039">
    <property type="term" value="P:carboxylic acid transmembrane transport"/>
    <property type="evidence" value="ECO:0007669"/>
    <property type="project" value="UniProtKB-ARBA"/>
</dbReference>
<gene>
    <name evidence="6" type="ORF">SAMN02745704_02135</name>
</gene>
<accession>A0A1T4XIL2</accession>
<dbReference type="NCBIfam" id="TIGR00785">
    <property type="entry name" value="dass"/>
    <property type="match status" value="1"/>
</dbReference>
<protein>
    <submittedName>
        <fullName evidence="6">Anion transporter</fullName>
    </submittedName>
</protein>
<dbReference type="InterPro" id="IPR001898">
    <property type="entry name" value="SLC13A/DASS"/>
</dbReference>
<dbReference type="RefSeq" id="WP_078717689.1">
    <property type="nucleotide sequence ID" value="NZ_FUYC01000011.1"/>
</dbReference>
<keyword evidence="2 5" id="KW-0812">Transmembrane</keyword>
<feature type="transmembrane region" description="Helical" evidence="5">
    <location>
        <begin position="55"/>
        <end position="73"/>
    </location>
</feature>
<keyword evidence="4 5" id="KW-0472">Membrane</keyword>
<sequence>MTKKQFISLGLAVLGMLSMIFVTPEIEGLGYQGKVALGVGIFAVIVWMTQALDDAQSGFCIVGFLVLFGAASLKQALSGYASGGVWIVTLGMIMAACMGESGISRRIALLTISKLGKTATGLYWAMAVICLIMTFFIPSLAAKTLLVLPIITQMGIAFGAEKGQSSMVKGLIFVVTITGTMFCIAVLTSHAANPITVSLLEDATGTLVTWGEWFKIGAPPAIVCGFLAVPIIIKLFPPDVKDVSAGRALVNRELAELGPATFKEKYTLIVFLATLGLWATSSIHHLSTTLVALMSVLAMILPGPQQIMNWKKAQTKVPWNIFIVYGAGLSMGAVLVSSGAASWLASTFFSPLAELDLKLQVVIFIWILLCLQVLFTGGGPKTTALTPVIIAHTLTVAALPQFAGMNVAPFVILVGMNVVHQYLLPVSNLPNIIGLATEEITTHELIKVGAIMSIFGATFMSIMVYTYWSWIGLFN</sequence>
<dbReference type="Pfam" id="PF00939">
    <property type="entry name" value="Na_sulph_symp"/>
    <property type="match status" value="1"/>
</dbReference>
<dbReference type="Proteomes" id="UP000190027">
    <property type="component" value="Unassembled WGS sequence"/>
</dbReference>
<feature type="transmembrane region" description="Helical" evidence="5">
    <location>
        <begin position="6"/>
        <end position="24"/>
    </location>
</feature>
<dbReference type="PANTHER" id="PTHR10283">
    <property type="entry name" value="SOLUTE CARRIER FAMILY 13 MEMBER"/>
    <property type="match status" value="1"/>
</dbReference>
<feature type="transmembrane region" description="Helical" evidence="5">
    <location>
        <begin position="407"/>
        <end position="424"/>
    </location>
</feature>
<dbReference type="STRING" id="1121449.SAMN02745704_02135"/>
<evidence type="ECO:0000256" key="2">
    <source>
        <dbReference type="ARBA" id="ARBA00022692"/>
    </source>
</evidence>
<feature type="transmembrane region" description="Helical" evidence="5">
    <location>
        <begin position="85"/>
        <end position="103"/>
    </location>
</feature>
<feature type="transmembrane region" description="Helical" evidence="5">
    <location>
        <begin position="31"/>
        <end position="49"/>
    </location>
</feature>
<evidence type="ECO:0000313" key="6">
    <source>
        <dbReference type="EMBL" id="SKA89422.1"/>
    </source>
</evidence>
<feature type="transmembrane region" description="Helical" evidence="5">
    <location>
        <begin position="123"/>
        <end position="151"/>
    </location>
</feature>
<comment type="subcellular location">
    <subcellularLocation>
        <location evidence="1">Membrane</location>
        <topology evidence="1">Multi-pass membrane protein</topology>
    </subcellularLocation>
</comment>
<feature type="transmembrane region" description="Helical" evidence="5">
    <location>
        <begin position="357"/>
        <end position="375"/>
    </location>
</feature>
<evidence type="ECO:0000256" key="3">
    <source>
        <dbReference type="ARBA" id="ARBA00022989"/>
    </source>
</evidence>
<name>A0A1T4XIL2_9BACT</name>
<dbReference type="AlphaFoldDB" id="A0A1T4XIL2"/>
<dbReference type="GO" id="GO:0005886">
    <property type="term" value="C:plasma membrane"/>
    <property type="evidence" value="ECO:0007669"/>
    <property type="project" value="TreeGrafter"/>
</dbReference>
<feature type="transmembrane region" description="Helical" evidence="5">
    <location>
        <begin position="213"/>
        <end position="233"/>
    </location>
</feature>
<feature type="transmembrane region" description="Helical" evidence="5">
    <location>
        <begin position="171"/>
        <end position="193"/>
    </location>
</feature>
<evidence type="ECO:0000256" key="5">
    <source>
        <dbReference type="SAM" id="Phobius"/>
    </source>
</evidence>
<reference evidence="6 7" key="1">
    <citation type="submission" date="2017-02" db="EMBL/GenBank/DDBJ databases">
        <authorList>
            <person name="Peterson S.W."/>
        </authorList>
    </citation>
    <scope>NUCLEOTIDE SEQUENCE [LARGE SCALE GENOMIC DNA]</scope>
    <source>
        <strain evidence="6 7">DSM 16080</strain>
    </source>
</reference>
<evidence type="ECO:0000313" key="7">
    <source>
        <dbReference type="Proteomes" id="UP000190027"/>
    </source>
</evidence>
<proteinExistence type="predicted"/>